<name>A0A401TKE3_CHIPU</name>
<keyword evidence="2" id="KW-1185">Reference proteome</keyword>
<evidence type="ECO:0000313" key="2">
    <source>
        <dbReference type="Proteomes" id="UP000287033"/>
    </source>
</evidence>
<dbReference type="Proteomes" id="UP000287033">
    <property type="component" value="Unassembled WGS sequence"/>
</dbReference>
<comment type="caution">
    <text evidence="1">The sequence shown here is derived from an EMBL/GenBank/DDBJ whole genome shotgun (WGS) entry which is preliminary data.</text>
</comment>
<dbReference type="EMBL" id="BEZZ01094521">
    <property type="protein sequence ID" value="GCC43130.1"/>
    <property type="molecule type" value="Genomic_DNA"/>
</dbReference>
<dbReference type="Gene3D" id="3.30.497.10">
    <property type="entry name" value="Antithrombin, subunit I, domain 2"/>
    <property type="match status" value="1"/>
</dbReference>
<dbReference type="OMA" id="FFHLKGA"/>
<dbReference type="OrthoDB" id="9995163at2759"/>
<protein>
    <submittedName>
        <fullName evidence="1">Uncharacterized protein</fullName>
    </submittedName>
</protein>
<gene>
    <name evidence="1" type="ORF">chiPu_0027083</name>
</gene>
<evidence type="ECO:0000313" key="1">
    <source>
        <dbReference type="EMBL" id="GCC43130.1"/>
    </source>
</evidence>
<dbReference type="AlphaFoldDB" id="A0A401TKE3"/>
<accession>A0A401TKE3</accession>
<sequence>MNLWPTQCSFFHLKGAISRNKEILHSVLNYNSLSDLDIHKVYKDLLTDITALPKTFKTVSRIYVKNSKKLLRCNS</sequence>
<proteinExistence type="predicted"/>
<dbReference type="InterPro" id="IPR042178">
    <property type="entry name" value="Serpin_sf_1"/>
</dbReference>
<organism evidence="1 2">
    <name type="scientific">Chiloscyllium punctatum</name>
    <name type="common">Brownbanded bambooshark</name>
    <name type="synonym">Hemiscyllium punctatum</name>
    <dbReference type="NCBI Taxonomy" id="137246"/>
    <lineage>
        <taxon>Eukaryota</taxon>
        <taxon>Metazoa</taxon>
        <taxon>Chordata</taxon>
        <taxon>Craniata</taxon>
        <taxon>Vertebrata</taxon>
        <taxon>Chondrichthyes</taxon>
        <taxon>Elasmobranchii</taxon>
        <taxon>Galeomorphii</taxon>
        <taxon>Galeoidea</taxon>
        <taxon>Orectolobiformes</taxon>
        <taxon>Hemiscylliidae</taxon>
        <taxon>Chiloscyllium</taxon>
    </lineage>
</organism>
<reference evidence="1 2" key="1">
    <citation type="journal article" date="2018" name="Nat. Ecol. Evol.">
        <title>Shark genomes provide insights into elasmobranch evolution and the origin of vertebrates.</title>
        <authorList>
            <person name="Hara Y"/>
            <person name="Yamaguchi K"/>
            <person name="Onimaru K"/>
            <person name="Kadota M"/>
            <person name="Koyanagi M"/>
            <person name="Keeley SD"/>
            <person name="Tatsumi K"/>
            <person name="Tanaka K"/>
            <person name="Motone F"/>
            <person name="Kageyama Y"/>
            <person name="Nozu R"/>
            <person name="Adachi N"/>
            <person name="Nishimura O"/>
            <person name="Nakagawa R"/>
            <person name="Tanegashima C"/>
            <person name="Kiyatake I"/>
            <person name="Matsumoto R"/>
            <person name="Murakumo K"/>
            <person name="Nishida K"/>
            <person name="Terakita A"/>
            <person name="Kuratani S"/>
            <person name="Sato K"/>
            <person name="Hyodo S Kuraku.S."/>
        </authorList>
    </citation>
    <scope>NUCLEOTIDE SEQUENCE [LARGE SCALE GENOMIC DNA]</scope>
</reference>